<name>A0ABD0L2R8_9CAEN</name>
<dbReference type="Proteomes" id="UP001519460">
    <property type="component" value="Unassembled WGS sequence"/>
</dbReference>
<organism evidence="2 3">
    <name type="scientific">Batillaria attramentaria</name>
    <dbReference type="NCBI Taxonomy" id="370345"/>
    <lineage>
        <taxon>Eukaryota</taxon>
        <taxon>Metazoa</taxon>
        <taxon>Spiralia</taxon>
        <taxon>Lophotrochozoa</taxon>
        <taxon>Mollusca</taxon>
        <taxon>Gastropoda</taxon>
        <taxon>Caenogastropoda</taxon>
        <taxon>Sorbeoconcha</taxon>
        <taxon>Cerithioidea</taxon>
        <taxon>Batillariidae</taxon>
        <taxon>Batillaria</taxon>
    </lineage>
</organism>
<feature type="non-terminal residue" evidence="2">
    <location>
        <position position="119"/>
    </location>
</feature>
<keyword evidence="3" id="KW-1185">Reference proteome</keyword>
<evidence type="ECO:0000313" key="2">
    <source>
        <dbReference type="EMBL" id="KAK7493760.1"/>
    </source>
</evidence>
<proteinExistence type="predicted"/>
<feature type="region of interest" description="Disordered" evidence="1">
    <location>
        <begin position="1"/>
        <end position="39"/>
    </location>
</feature>
<dbReference type="EMBL" id="JACVVK020000089">
    <property type="protein sequence ID" value="KAK7493760.1"/>
    <property type="molecule type" value="Genomic_DNA"/>
</dbReference>
<protein>
    <submittedName>
        <fullName evidence="2">Uncharacterized protein</fullName>
    </submittedName>
</protein>
<dbReference type="AlphaFoldDB" id="A0ABD0L2R8"/>
<sequence>VQVPSSESVSPDVSWRGSSPSRSSARPSPTPSALSVQTGSKLACSGSEQLQLLPVIQSEVALTSKKTIEQLRKRKLIQYWKRVISVIADLLRSVGNSVECLMFEGFLRKEQSEAHVENT</sequence>
<evidence type="ECO:0000313" key="3">
    <source>
        <dbReference type="Proteomes" id="UP001519460"/>
    </source>
</evidence>
<gene>
    <name evidence="2" type="ORF">BaRGS_00014901</name>
</gene>
<accession>A0ABD0L2R8</accession>
<evidence type="ECO:0000256" key="1">
    <source>
        <dbReference type="SAM" id="MobiDB-lite"/>
    </source>
</evidence>
<comment type="caution">
    <text evidence="2">The sequence shown here is derived from an EMBL/GenBank/DDBJ whole genome shotgun (WGS) entry which is preliminary data.</text>
</comment>
<feature type="compositionally biased region" description="Low complexity" evidence="1">
    <location>
        <begin position="1"/>
        <end position="35"/>
    </location>
</feature>
<feature type="non-terminal residue" evidence="2">
    <location>
        <position position="1"/>
    </location>
</feature>
<reference evidence="2 3" key="1">
    <citation type="journal article" date="2023" name="Sci. Data">
        <title>Genome assembly of the Korean intertidal mud-creeper Batillaria attramentaria.</title>
        <authorList>
            <person name="Patra A.K."/>
            <person name="Ho P.T."/>
            <person name="Jun S."/>
            <person name="Lee S.J."/>
            <person name="Kim Y."/>
            <person name="Won Y.J."/>
        </authorList>
    </citation>
    <scope>NUCLEOTIDE SEQUENCE [LARGE SCALE GENOMIC DNA]</scope>
    <source>
        <strain evidence="2">Wonlab-2016</strain>
    </source>
</reference>